<evidence type="ECO:0000313" key="3">
    <source>
        <dbReference type="Proteomes" id="UP000315369"/>
    </source>
</evidence>
<accession>A0A540X467</accession>
<dbReference type="OrthoDB" id="9802729at2"/>
<dbReference type="PRINTS" id="PR00340">
    <property type="entry name" value="PIIGLNB"/>
</dbReference>
<dbReference type="AlphaFoldDB" id="A0A540X467"/>
<proteinExistence type="inferred from homology"/>
<organism evidence="2 3">
    <name type="scientific">Myxococcus llanfairpwllgwyngyllgogerychwyrndrobwllllantysiliogogogochensis</name>
    <dbReference type="NCBI Taxonomy" id="2590453"/>
    <lineage>
        <taxon>Bacteria</taxon>
        <taxon>Pseudomonadati</taxon>
        <taxon>Myxococcota</taxon>
        <taxon>Myxococcia</taxon>
        <taxon>Myxococcales</taxon>
        <taxon>Cystobacterineae</taxon>
        <taxon>Myxococcaceae</taxon>
        <taxon>Myxococcus</taxon>
    </lineage>
</organism>
<name>A0A540X467_9BACT</name>
<dbReference type="PROSITE" id="PS51343">
    <property type="entry name" value="PII_GLNB_DOM"/>
    <property type="match status" value="1"/>
</dbReference>
<dbReference type="GO" id="GO:0006808">
    <property type="term" value="P:regulation of nitrogen utilization"/>
    <property type="evidence" value="ECO:0007669"/>
    <property type="project" value="InterPro"/>
</dbReference>
<dbReference type="PANTHER" id="PTHR30115:SF11">
    <property type="entry name" value="NITROGEN REGULATORY PROTEIN P-II HOMOLOG"/>
    <property type="match status" value="1"/>
</dbReference>
<comment type="caution">
    <text evidence="2">The sequence shown here is derived from an EMBL/GenBank/DDBJ whole genome shotgun (WGS) entry which is preliminary data.</text>
</comment>
<dbReference type="Proteomes" id="UP000315369">
    <property type="component" value="Unassembled WGS sequence"/>
</dbReference>
<dbReference type="Gene3D" id="3.30.70.120">
    <property type="match status" value="1"/>
</dbReference>
<dbReference type="InterPro" id="IPR015867">
    <property type="entry name" value="N-reg_PII/ATP_PRibTrfase_C"/>
</dbReference>
<dbReference type="PROSITE" id="PS00638">
    <property type="entry name" value="PII_GLNB_CTER"/>
    <property type="match status" value="1"/>
</dbReference>
<sequence>MKEIKAIIQPFKVSEVTDALEAIPGVGGITALDVRGFGHQRGHNGMEARAHGSLNYLPKVMLLFVIPDLLVDTALATIQRHAHTGNIGDGKVFVSPVEDALRVRTGERGESAL</sequence>
<dbReference type="SMART" id="SM00938">
    <property type="entry name" value="P-II"/>
    <property type="match status" value="1"/>
</dbReference>
<comment type="similarity">
    <text evidence="1">Belongs to the P(II) protein family.</text>
</comment>
<dbReference type="InterPro" id="IPR002187">
    <property type="entry name" value="N-reg_PII"/>
</dbReference>
<dbReference type="SUPFAM" id="SSF54913">
    <property type="entry name" value="GlnB-like"/>
    <property type="match status" value="1"/>
</dbReference>
<reference evidence="2 3" key="1">
    <citation type="submission" date="2019-06" db="EMBL/GenBank/DDBJ databases">
        <authorList>
            <person name="Livingstone P."/>
            <person name="Whitworth D."/>
        </authorList>
    </citation>
    <scope>NUCLEOTIDE SEQUENCE [LARGE SCALE GENOMIC DNA]</scope>
    <source>
        <strain evidence="2 3">AM401</strain>
    </source>
</reference>
<keyword evidence="3" id="KW-1185">Reference proteome</keyword>
<evidence type="ECO:0000313" key="2">
    <source>
        <dbReference type="EMBL" id="TQF15504.1"/>
    </source>
</evidence>
<dbReference type="GO" id="GO:0005829">
    <property type="term" value="C:cytosol"/>
    <property type="evidence" value="ECO:0007669"/>
    <property type="project" value="TreeGrafter"/>
</dbReference>
<dbReference type="InterPro" id="IPR017918">
    <property type="entry name" value="N-reg_PII_CS"/>
</dbReference>
<dbReference type="Pfam" id="PF00543">
    <property type="entry name" value="P-II"/>
    <property type="match status" value="1"/>
</dbReference>
<dbReference type="EMBL" id="VIFM01000042">
    <property type="protein sequence ID" value="TQF15504.1"/>
    <property type="molecule type" value="Genomic_DNA"/>
</dbReference>
<dbReference type="PANTHER" id="PTHR30115">
    <property type="entry name" value="NITROGEN REGULATORY PROTEIN P-II"/>
    <property type="match status" value="1"/>
</dbReference>
<dbReference type="RefSeq" id="WP_141642846.1">
    <property type="nucleotide sequence ID" value="NZ_VIFM01000042.1"/>
</dbReference>
<protein>
    <submittedName>
        <fullName evidence="2">P-II family nitrogen regulator</fullName>
    </submittedName>
</protein>
<dbReference type="GO" id="GO:0005524">
    <property type="term" value="F:ATP binding"/>
    <property type="evidence" value="ECO:0007669"/>
    <property type="project" value="TreeGrafter"/>
</dbReference>
<dbReference type="InterPro" id="IPR011322">
    <property type="entry name" value="N-reg_PII-like_a/b"/>
</dbReference>
<gene>
    <name evidence="2" type="ORF">FJV41_13360</name>
</gene>
<evidence type="ECO:0000256" key="1">
    <source>
        <dbReference type="RuleBase" id="RU003936"/>
    </source>
</evidence>
<dbReference type="GO" id="GO:0030234">
    <property type="term" value="F:enzyme regulator activity"/>
    <property type="evidence" value="ECO:0007669"/>
    <property type="project" value="InterPro"/>
</dbReference>